<proteinExistence type="predicted"/>
<feature type="transmembrane region" description="Helical" evidence="6">
    <location>
        <begin position="188"/>
        <end position="207"/>
    </location>
</feature>
<protein>
    <recommendedName>
        <fullName evidence="9">Arginine exporter protein ArgO</fullName>
    </recommendedName>
</protein>
<feature type="transmembrane region" description="Helical" evidence="6">
    <location>
        <begin position="114"/>
        <end position="140"/>
    </location>
</feature>
<organism evidence="7 8">
    <name type="scientific">Actinocatenispora sera</name>
    <dbReference type="NCBI Taxonomy" id="390989"/>
    <lineage>
        <taxon>Bacteria</taxon>
        <taxon>Bacillati</taxon>
        <taxon>Actinomycetota</taxon>
        <taxon>Actinomycetes</taxon>
        <taxon>Micromonosporales</taxon>
        <taxon>Micromonosporaceae</taxon>
        <taxon>Actinocatenispora</taxon>
    </lineage>
</organism>
<feature type="transmembrane region" description="Helical" evidence="6">
    <location>
        <begin position="39"/>
        <end position="61"/>
    </location>
</feature>
<reference evidence="7" key="1">
    <citation type="submission" date="2020-08" db="EMBL/GenBank/DDBJ databases">
        <title>Whole genome shotgun sequence of Actinocatenispora sera NBRC 101916.</title>
        <authorList>
            <person name="Komaki H."/>
            <person name="Tamura T."/>
        </authorList>
    </citation>
    <scope>NUCLEOTIDE SEQUENCE</scope>
    <source>
        <strain evidence="7">NBRC 101916</strain>
    </source>
</reference>
<dbReference type="GO" id="GO:0006865">
    <property type="term" value="P:amino acid transport"/>
    <property type="evidence" value="ECO:0007669"/>
    <property type="project" value="InterPro"/>
</dbReference>
<dbReference type="InterPro" id="IPR001123">
    <property type="entry name" value="LeuE-type"/>
</dbReference>
<feature type="transmembrane region" description="Helical" evidence="6">
    <location>
        <begin position="152"/>
        <end position="176"/>
    </location>
</feature>
<evidence type="ECO:0000256" key="2">
    <source>
        <dbReference type="ARBA" id="ARBA00022475"/>
    </source>
</evidence>
<comment type="subcellular location">
    <subcellularLocation>
        <location evidence="1">Cell membrane</location>
        <topology evidence="1">Multi-pass membrane protein</topology>
    </subcellularLocation>
</comment>
<keyword evidence="2" id="KW-1003">Cell membrane</keyword>
<evidence type="ECO:0000256" key="5">
    <source>
        <dbReference type="ARBA" id="ARBA00023136"/>
    </source>
</evidence>
<dbReference type="OrthoDB" id="5149571at2"/>
<dbReference type="AlphaFoldDB" id="A0A810KTR3"/>
<evidence type="ECO:0000256" key="1">
    <source>
        <dbReference type="ARBA" id="ARBA00004651"/>
    </source>
</evidence>
<feature type="transmembrane region" description="Helical" evidence="6">
    <location>
        <begin position="73"/>
        <end position="94"/>
    </location>
</feature>
<evidence type="ECO:0000313" key="7">
    <source>
        <dbReference type="EMBL" id="BCJ26025.1"/>
    </source>
</evidence>
<dbReference type="Proteomes" id="UP000680750">
    <property type="component" value="Chromosome"/>
</dbReference>
<sequence>MTGALVAGLLAGYGIAIPIGAVGAYLVTLSATSGPRVGAAAALGVATVDGLYAAVAVLGGTALSSRIAPYAGVAHRLAALVVLVVAGWLVAGAIRRYRRHTTATAGRDTALTPVRAYAVLLGMTLLNPTTLVYFGAVVVGGQAGGLGGPATGVVFVVAAFLASASWQLLLAAGGLLLGRLLTGPRGRLVTTLGAAVVVVVLAIRLALG</sequence>
<dbReference type="KEGG" id="aser:Asera_01330"/>
<dbReference type="GO" id="GO:0005886">
    <property type="term" value="C:plasma membrane"/>
    <property type="evidence" value="ECO:0007669"/>
    <property type="project" value="UniProtKB-SubCell"/>
</dbReference>
<dbReference type="Pfam" id="PF01810">
    <property type="entry name" value="LysE"/>
    <property type="match status" value="1"/>
</dbReference>
<evidence type="ECO:0000313" key="8">
    <source>
        <dbReference type="Proteomes" id="UP000680750"/>
    </source>
</evidence>
<name>A0A810KTR3_9ACTN</name>
<evidence type="ECO:0008006" key="9">
    <source>
        <dbReference type="Google" id="ProtNLM"/>
    </source>
</evidence>
<dbReference type="EMBL" id="AP023354">
    <property type="protein sequence ID" value="BCJ26025.1"/>
    <property type="molecule type" value="Genomic_DNA"/>
</dbReference>
<evidence type="ECO:0000256" key="4">
    <source>
        <dbReference type="ARBA" id="ARBA00022989"/>
    </source>
</evidence>
<feature type="transmembrane region" description="Helical" evidence="6">
    <location>
        <begin position="6"/>
        <end position="27"/>
    </location>
</feature>
<accession>A0A810KTR3</accession>
<dbReference type="RefSeq" id="WP_030444917.1">
    <property type="nucleotide sequence ID" value="NZ_AP023354.1"/>
</dbReference>
<evidence type="ECO:0000256" key="3">
    <source>
        <dbReference type="ARBA" id="ARBA00022692"/>
    </source>
</evidence>
<keyword evidence="5 6" id="KW-0472">Membrane</keyword>
<keyword evidence="8" id="KW-1185">Reference proteome</keyword>
<evidence type="ECO:0000256" key="6">
    <source>
        <dbReference type="SAM" id="Phobius"/>
    </source>
</evidence>
<keyword evidence="4 6" id="KW-1133">Transmembrane helix</keyword>
<gene>
    <name evidence="7" type="ORF">Asera_01330</name>
</gene>
<keyword evidence="3 6" id="KW-0812">Transmembrane</keyword>